<dbReference type="Proteomes" id="UP000777438">
    <property type="component" value="Unassembled WGS sequence"/>
</dbReference>
<name>A0A9P8W7X7_9HYPO</name>
<dbReference type="AlphaFoldDB" id="A0A9P8W7X7"/>
<dbReference type="EMBL" id="JAGPYM010000007">
    <property type="protein sequence ID" value="KAH6892221.1"/>
    <property type="molecule type" value="Genomic_DNA"/>
</dbReference>
<evidence type="ECO:0000313" key="2">
    <source>
        <dbReference type="Proteomes" id="UP000777438"/>
    </source>
</evidence>
<protein>
    <submittedName>
        <fullName evidence="1">Uncharacterized protein</fullName>
    </submittedName>
</protein>
<gene>
    <name evidence="1" type="ORF">B0T10DRAFT_289601</name>
</gene>
<evidence type="ECO:0000313" key="1">
    <source>
        <dbReference type="EMBL" id="KAH6892221.1"/>
    </source>
</evidence>
<proteinExistence type="predicted"/>
<sequence>MICAWHGHSFAAGPVPNALVRSSVVTDIKLTRSRHMVRIFPSRLPGTIPCGFLLNMRRALVISHGYKILGQGPSTGRCYGATNLGEIRDILSVGSNPLAWSPQKIEPPLPGTWVHALSRTSLKMHSFQIEVRRGLGPLNAAQEWAAFAPLVPRDDTHPPDRHGVVVLSQRAGCASTPITRLTDIAFGNRSTPNLVTIVTTSRMSCISGPKQQRPQF</sequence>
<keyword evidence="2" id="KW-1185">Reference proteome</keyword>
<accession>A0A9P8W7X7</accession>
<reference evidence="1 2" key="1">
    <citation type="journal article" date="2021" name="Nat. Commun.">
        <title>Genetic determinants of endophytism in the Arabidopsis root mycobiome.</title>
        <authorList>
            <person name="Mesny F."/>
            <person name="Miyauchi S."/>
            <person name="Thiergart T."/>
            <person name="Pickel B."/>
            <person name="Atanasova L."/>
            <person name="Karlsson M."/>
            <person name="Huettel B."/>
            <person name="Barry K.W."/>
            <person name="Haridas S."/>
            <person name="Chen C."/>
            <person name="Bauer D."/>
            <person name="Andreopoulos W."/>
            <person name="Pangilinan J."/>
            <person name="LaButti K."/>
            <person name="Riley R."/>
            <person name="Lipzen A."/>
            <person name="Clum A."/>
            <person name="Drula E."/>
            <person name="Henrissat B."/>
            <person name="Kohler A."/>
            <person name="Grigoriev I.V."/>
            <person name="Martin F.M."/>
            <person name="Hacquard S."/>
        </authorList>
    </citation>
    <scope>NUCLEOTIDE SEQUENCE [LARGE SCALE GENOMIC DNA]</scope>
    <source>
        <strain evidence="1 2">MPI-CAGE-CH-0241</strain>
    </source>
</reference>
<comment type="caution">
    <text evidence="1">The sequence shown here is derived from an EMBL/GenBank/DDBJ whole genome shotgun (WGS) entry which is preliminary data.</text>
</comment>
<organism evidence="1 2">
    <name type="scientific">Thelonectria olida</name>
    <dbReference type="NCBI Taxonomy" id="1576542"/>
    <lineage>
        <taxon>Eukaryota</taxon>
        <taxon>Fungi</taxon>
        <taxon>Dikarya</taxon>
        <taxon>Ascomycota</taxon>
        <taxon>Pezizomycotina</taxon>
        <taxon>Sordariomycetes</taxon>
        <taxon>Hypocreomycetidae</taxon>
        <taxon>Hypocreales</taxon>
        <taxon>Nectriaceae</taxon>
        <taxon>Thelonectria</taxon>
    </lineage>
</organism>